<sequence length="62" mass="6895">MSSYVIRGRVGDEPYVSSEVVKLSALPSALPAGTEYVTPEERKEQLEKRRAGFDRHIATCGR</sequence>
<dbReference type="Proteomes" id="UP001501842">
    <property type="component" value="Unassembled WGS sequence"/>
</dbReference>
<protein>
    <submittedName>
        <fullName evidence="1">Uncharacterized protein</fullName>
    </submittedName>
</protein>
<dbReference type="RefSeq" id="WP_344449728.1">
    <property type="nucleotide sequence ID" value="NZ_BAAATZ010000006.1"/>
</dbReference>
<proteinExistence type="predicted"/>
<keyword evidence="2" id="KW-1185">Reference proteome</keyword>
<dbReference type="EMBL" id="BAAATZ010000006">
    <property type="protein sequence ID" value="GAA2723084.1"/>
    <property type="molecule type" value="Genomic_DNA"/>
</dbReference>
<gene>
    <name evidence="1" type="ORF">GCM10010439_17470</name>
</gene>
<name>A0ABP6GG26_9ACTN</name>
<evidence type="ECO:0000313" key="1">
    <source>
        <dbReference type="EMBL" id="GAA2723084.1"/>
    </source>
</evidence>
<comment type="caution">
    <text evidence="1">The sequence shown here is derived from an EMBL/GenBank/DDBJ whole genome shotgun (WGS) entry which is preliminary data.</text>
</comment>
<evidence type="ECO:0000313" key="2">
    <source>
        <dbReference type="Proteomes" id="UP001501842"/>
    </source>
</evidence>
<organism evidence="1 2">
    <name type="scientific">Actinocorallia aurantiaca</name>
    <dbReference type="NCBI Taxonomy" id="46204"/>
    <lineage>
        <taxon>Bacteria</taxon>
        <taxon>Bacillati</taxon>
        <taxon>Actinomycetota</taxon>
        <taxon>Actinomycetes</taxon>
        <taxon>Streptosporangiales</taxon>
        <taxon>Thermomonosporaceae</taxon>
        <taxon>Actinocorallia</taxon>
    </lineage>
</organism>
<accession>A0ABP6GG26</accession>
<reference evidence="2" key="1">
    <citation type="journal article" date="2019" name="Int. J. Syst. Evol. Microbiol.">
        <title>The Global Catalogue of Microorganisms (GCM) 10K type strain sequencing project: providing services to taxonomists for standard genome sequencing and annotation.</title>
        <authorList>
            <consortium name="The Broad Institute Genomics Platform"/>
            <consortium name="The Broad Institute Genome Sequencing Center for Infectious Disease"/>
            <person name="Wu L."/>
            <person name="Ma J."/>
        </authorList>
    </citation>
    <scope>NUCLEOTIDE SEQUENCE [LARGE SCALE GENOMIC DNA]</scope>
    <source>
        <strain evidence="2">JCM 8201</strain>
    </source>
</reference>